<evidence type="ECO:0000313" key="4">
    <source>
        <dbReference type="EMBL" id="VDK46377.1"/>
    </source>
</evidence>
<dbReference type="GO" id="GO:0030016">
    <property type="term" value="C:myofibril"/>
    <property type="evidence" value="ECO:0007669"/>
    <property type="project" value="TreeGrafter"/>
</dbReference>
<keyword evidence="3" id="KW-0206">Cytoskeleton</keyword>
<keyword evidence="5" id="KW-1185">Reference proteome</keyword>
<keyword evidence="2" id="KW-0963">Cytoplasm</keyword>
<reference evidence="4 5" key="1">
    <citation type="submission" date="2018-11" db="EMBL/GenBank/DDBJ databases">
        <authorList>
            <consortium name="Pathogen Informatics"/>
        </authorList>
    </citation>
    <scope>NUCLEOTIDE SEQUENCE [LARGE SCALE GENOMIC DNA]</scope>
</reference>
<dbReference type="EMBL" id="UYRU01011024">
    <property type="protein sequence ID" value="VDK46377.1"/>
    <property type="molecule type" value="Genomic_DNA"/>
</dbReference>
<dbReference type="GO" id="GO:0005523">
    <property type="term" value="F:tropomyosin binding"/>
    <property type="evidence" value="ECO:0007669"/>
    <property type="project" value="InterPro"/>
</dbReference>
<sequence length="78" mass="8577">MTNNDEGLTVLNLNNIKNISAEQLSRLATALGENTKLKELHMAATNITSAMVEPFILPLKVNHDLEVLNLESNFITGE</sequence>
<evidence type="ECO:0008006" key="6">
    <source>
        <dbReference type="Google" id="ProtNLM"/>
    </source>
</evidence>
<evidence type="ECO:0000256" key="2">
    <source>
        <dbReference type="ARBA" id="ARBA00022490"/>
    </source>
</evidence>
<name>A0A3P6QKQ2_DIBLA</name>
<dbReference type="Gene3D" id="3.80.10.10">
    <property type="entry name" value="Ribonuclease Inhibitor"/>
    <property type="match status" value="1"/>
</dbReference>
<dbReference type="AlphaFoldDB" id="A0A3P6QKQ2"/>
<dbReference type="GO" id="GO:0007015">
    <property type="term" value="P:actin filament organization"/>
    <property type="evidence" value="ECO:0007669"/>
    <property type="project" value="TreeGrafter"/>
</dbReference>
<dbReference type="InterPro" id="IPR004934">
    <property type="entry name" value="TMOD"/>
</dbReference>
<comment type="subcellular location">
    <subcellularLocation>
        <location evidence="1">Cytoplasm</location>
        <location evidence="1">Cytoskeleton</location>
    </subcellularLocation>
</comment>
<dbReference type="GO" id="GO:0005856">
    <property type="term" value="C:cytoskeleton"/>
    <property type="evidence" value="ECO:0007669"/>
    <property type="project" value="UniProtKB-SubCell"/>
</dbReference>
<evidence type="ECO:0000313" key="5">
    <source>
        <dbReference type="Proteomes" id="UP000281553"/>
    </source>
</evidence>
<proteinExistence type="predicted"/>
<evidence type="ECO:0000256" key="1">
    <source>
        <dbReference type="ARBA" id="ARBA00004245"/>
    </source>
</evidence>
<dbReference type="SUPFAM" id="SSF52047">
    <property type="entry name" value="RNI-like"/>
    <property type="match status" value="1"/>
</dbReference>
<dbReference type="InterPro" id="IPR032675">
    <property type="entry name" value="LRR_dom_sf"/>
</dbReference>
<accession>A0A3P6QKQ2</accession>
<protein>
    <recommendedName>
        <fullName evidence="6">Tropomodulin</fullName>
    </recommendedName>
</protein>
<evidence type="ECO:0000256" key="3">
    <source>
        <dbReference type="ARBA" id="ARBA00023212"/>
    </source>
</evidence>
<gene>
    <name evidence="4" type="ORF">DILT_LOCUS1550</name>
</gene>
<dbReference type="PANTHER" id="PTHR10901:SF6">
    <property type="entry name" value="TROPOMODULIN, ISOFORM N"/>
    <property type="match status" value="1"/>
</dbReference>
<organism evidence="4 5">
    <name type="scientific">Dibothriocephalus latus</name>
    <name type="common">Fish tapeworm</name>
    <name type="synonym">Diphyllobothrium latum</name>
    <dbReference type="NCBI Taxonomy" id="60516"/>
    <lineage>
        <taxon>Eukaryota</taxon>
        <taxon>Metazoa</taxon>
        <taxon>Spiralia</taxon>
        <taxon>Lophotrochozoa</taxon>
        <taxon>Platyhelminthes</taxon>
        <taxon>Cestoda</taxon>
        <taxon>Eucestoda</taxon>
        <taxon>Diphyllobothriidea</taxon>
        <taxon>Diphyllobothriidae</taxon>
        <taxon>Dibothriocephalus</taxon>
    </lineage>
</organism>
<dbReference type="OrthoDB" id="2163268at2759"/>
<dbReference type="GO" id="GO:0030239">
    <property type="term" value="P:myofibril assembly"/>
    <property type="evidence" value="ECO:0007669"/>
    <property type="project" value="TreeGrafter"/>
</dbReference>
<dbReference type="Proteomes" id="UP000281553">
    <property type="component" value="Unassembled WGS sequence"/>
</dbReference>
<dbReference type="GO" id="GO:0051694">
    <property type="term" value="P:pointed-end actin filament capping"/>
    <property type="evidence" value="ECO:0007669"/>
    <property type="project" value="InterPro"/>
</dbReference>
<dbReference type="PANTHER" id="PTHR10901">
    <property type="entry name" value="TROPOMODULIN"/>
    <property type="match status" value="1"/>
</dbReference>